<proteinExistence type="predicted"/>
<dbReference type="RefSeq" id="YP_214257.1">
    <property type="nucleotide sequence ID" value="NC_006883.2"/>
</dbReference>
<evidence type="ECO:0000313" key="4">
    <source>
        <dbReference type="Proteomes" id="UP000013923"/>
    </source>
</evidence>
<dbReference type="EMBL" id="GU071092">
    <property type="protein sequence ID" value="ACY75901.1"/>
    <property type="molecule type" value="Genomic_DNA"/>
</dbReference>
<evidence type="ECO:0000313" key="3">
    <source>
        <dbReference type="Proteomes" id="UP000000991"/>
    </source>
</evidence>
<dbReference type="EMBL" id="AY939844">
    <property type="protein sequence ID" value="AAX44403.1"/>
    <property type="molecule type" value="Genomic_DNA"/>
</dbReference>
<organism evidence="1 3">
    <name type="scientific">Prochlorococcus phage P-SSM2</name>
    <dbReference type="NCBI Taxonomy" id="268746"/>
    <lineage>
        <taxon>Viruses</taxon>
        <taxon>Duplodnaviria</taxon>
        <taxon>Heunggongvirae</taxon>
        <taxon>Uroviricota</taxon>
        <taxon>Caudoviricetes</taxon>
        <taxon>Pantevenvirales</taxon>
        <taxon>Kyanoviridae</taxon>
        <taxon>Salacisavirus</taxon>
        <taxon>Salacisavirus pssm2</taxon>
    </lineage>
</organism>
<accession>Q58MX9</accession>
<keyword evidence="3" id="KW-1185">Reference proteome</keyword>
<reference evidence="1 3" key="3">
    <citation type="journal article" date="2010" name="Environ. Microbiol.">
        <title>Genomic analysis of oceanic cyanobacterial myoviruses compared with T4-like myoviruses from diverse hosts and environments.</title>
        <authorList>
            <person name="Sullivan M.B."/>
            <person name="Huang K.H."/>
            <person name="Ignacio-Espinoza J.C."/>
            <person name="Berlin A.M."/>
            <person name="Kelly L."/>
            <person name="Weigele P.R."/>
            <person name="DeFrancesco A.S."/>
            <person name="Kern S.E."/>
            <person name="Thompson L.R."/>
            <person name="Young S."/>
            <person name="Yandava C."/>
            <person name="Fu R."/>
            <person name="Krastins B."/>
            <person name="Chase M."/>
            <person name="Sarracino D."/>
            <person name="Osburne M.S."/>
            <person name="Henn M.R."/>
            <person name="Chisholm S.W."/>
        </authorList>
    </citation>
    <scope>NUCLEOTIDE SEQUENCE [LARGE SCALE GENOMIC DNA]</scope>
</reference>
<reference evidence="1 3" key="1">
    <citation type="journal article" date="2005" name="PLoS Biol.">
        <title>Three Prochlorococcus cyanophage genomes: signature features and ecological interpretations.</title>
        <authorList>
            <person name="Sullivan M.B."/>
            <person name="Coleman M.L."/>
            <person name="Weigele P."/>
            <person name="Rohwer F."/>
            <person name="Chisholm S.W."/>
        </authorList>
    </citation>
    <scope>NUCLEOTIDE SEQUENCE</scope>
</reference>
<reference evidence="2 4" key="2">
    <citation type="submission" date="2009-10" db="EMBL/GenBank/DDBJ databases">
        <title>The Genome Sequence of Prochlorococcus phage P-SSM2.</title>
        <authorList>
            <consortium name="The Broad Institute Genome Sequencing Platform"/>
            <person name="Henn M.R."/>
            <person name="Sullivan M.S."/>
            <person name="Osburne M.S."/>
            <person name="Levin J."/>
            <person name="Malboeuf C."/>
            <person name="Casali M."/>
            <person name="Russ C."/>
            <person name="Lennon N."/>
            <person name="Chapman S.B."/>
            <person name="Erlich R."/>
            <person name="Young S.K."/>
            <person name="Koehrsen M."/>
            <person name="Yandava C."/>
            <person name="Zeng Q."/>
            <person name="Alvarado L."/>
            <person name="Anderson S."/>
            <person name="Berlin A."/>
            <person name="Borenstein D."/>
            <person name="Chen Z."/>
            <person name="Engels R."/>
            <person name="Freedman E."/>
            <person name="Gellesch M."/>
            <person name="Goldberg J."/>
            <person name="Green L."/>
            <person name="Griggs A."/>
            <person name="Gujja S."/>
            <person name="Heilman E.R."/>
            <person name="Heiman D."/>
            <person name="Hepburn T."/>
            <person name="Howarth C."/>
            <person name="Jen D."/>
            <person name="Larson L."/>
            <person name="Lewis B."/>
            <person name="Mehta T."/>
            <person name="Park D."/>
            <person name="Pearson M."/>
            <person name="Richards J."/>
            <person name="Rizzolo K."/>
            <person name="Roberts A."/>
            <person name="Ryan E."/>
            <person name="Saif S."/>
            <person name="Shea T."/>
            <person name="Shenoy N."/>
            <person name="Sisk P."/>
            <person name="Stolte C."/>
            <person name="Sykes S."/>
            <person name="Walk T."/>
            <person name="White J."/>
            <person name="Yu Q."/>
            <person name="Coleman M.L."/>
            <person name="Huang K.H."/>
            <person name="Weigele P.R."/>
            <person name="DeFrancesco A.S."/>
            <person name="Kern S.E."/>
            <person name="Thompson L.R."/>
            <person name="Fu R."/>
            <person name="Hombeck B."/>
            <person name="Chisholm S.W."/>
            <person name="Haas B."/>
            <person name="Nusbaum C."/>
            <person name="Birren B."/>
        </authorList>
    </citation>
    <scope>NUCLEOTIDE SEQUENCE [LARGE SCALE GENOMIC DNA]</scope>
    <source>
        <strain evidence="2">P-SSM2</strain>
    </source>
</reference>
<protein>
    <submittedName>
        <fullName evidence="1">Uncharacterized protein</fullName>
    </submittedName>
</protein>
<organismHost>
    <name type="scientific">Prochlorococcus</name>
    <dbReference type="NCBI Taxonomy" id="1218"/>
</organismHost>
<evidence type="ECO:0000313" key="1">
    <source>
        <dbReference type="EMBL" id="AAX44403.1"/>
    </source>
</evidence>
<evidence type="ECO:0000313" key="2">
    <source>
        <dbReference type="EMBL" id="ACY75901.1"/>
    </source>
</evidence>
<dbReference type="GeneID" id="3294392"/>
<dbReference type="KEGG" id="vg:3294392"/>
<gene>
    <name evidence="2" type="ORF">PCMG_00025</name>
    <name evidence="1" type="ORF">PSSM2_025</name>
</gene>
<sequence>MAATVYNGVLQGTGAIHTQVLYTNSTGKNVRIVWNYFGVGNTHPSELGIAVGPSSNPNHNGGQDLDTMYLSSQANFAAGKYLAVQRNDDNTSNNAYGSYGGSFPTELMILNGSKISILIPAQIGSNTNALTYNFVAITED</sequence>
<dbReference type="Proteomes" id="UP000013923">
    <property type="component" value="Genome"/>
</dbReference>
<dbReference type="Proteomes" id="UP000000991">
    <property type="component" value="Segment"/>
</dbReference>
<name>Q58MX9_BPPRM</name>